<evidence type="ECO:0000256" key="3">
    <source>
        <dbReference type="ARBA" id="ARBA00004658"/>
    </source>
</evidence>
<evidence type="ECO:0000313" key="20">
    <source>
        <dbReference type="Proteomes" id="UP001566132"/>
    </source>
</evidence>
<keyword evidence="7 16" id="KW-0662">Pyridine nucleotide biosynthesis</keyword>
<evidence type="ECO:0000256" key="17">
    <source>
        <dbReference type="SAM" id="MobiDB-lite"/>
    </source>
</evidence>
<evidence type="ECO:0000256" key="10">
    <source>
        <dbReference type="ARBA" id="ARBA00022741"/>
    </source>
</evidence>
<evidence type="ECO:0000256" key="2">
    <source>
        <dbReference type="ARBA" id="ARBA00004173"/>
    </source>
</evidence>
<comment type="pathway">
    <text evidence="4">Cofactor biosynthesis; NAD(+) biosynthesis; deamido-NAD(+) from nicotinate D-ribonucleotide: step 1/1.</text>
</comment>
<proteinExistence type="inferred from homology"/>
<keyword evidence="10 16" id="KW-0547">Nucleotide-binding</keyword>
<keyword evidence="8 16" id="KW-0808">Transferase</keyword>
<evidence type="ECO:0000256" key="7">
    <source>
        <dbReference type="ARBA" id="ARBA00022642"/>
    </source>
</evidence>
<dbReference type="EC" id="2.7.7.18" evidence="16"/>
<protein>
    <recommendedName>
        <fullName evidence="16">Nicotinamide-nucleotide adenylyltransferase</fullName>
        <ecNumber evidence="16">2.7.7.1</ecNumber>
        <ecNumber evidence="16">2.7.7.18</ecNumber>
    </recommendedName>
</protein>
<accession>A0ABD1EKN0</accession>
<dbReference type="SUPFAM" id="SSF52374">
    <property type="entry name" value="Nucleotidylyl transferase"/>
    <property type="match status" value="1"/>
</dbReference>
<keyword evidence="13" id="KW-0496">Mitochondrion</keyword>
<evidence type="ECO:0000256" key="8">
    <source>
        <dbReference type="ARBA" id="ARBA00022679"/>
    </source>
</evidence>
<comment type="caution">
    <text evidence="19">The sequence shown here is derived from an EMBL/GenBank/DDBJ whole genome shotgun (WGS) entry which is preliminary data.</text>
</comment>
<gene>
    <name evidence="19" type="ORF">ABEB36_010564</name>
</gene>
<dbReference type="InterPro" id="IPR005248">
    <property type="entry name" value="NadD/NMNAT"/>
</dbReference>
<keyword evidence="11 16" id="KW-0067">ATP-binding</keyword>
<dbReference type="Proteomes" id="UP001566132">
    <property type="component" value="Unassembled WGS sequence"/>
</dbReference>
<name>A0ABD1EKN0_HYPHA</name>
<dbReference type="Pfam" id="PF01467">
    <property type="entry name" value="CTP_transf_like"/>
    <property type="match status" value="1"/>
</dbReference>
<dbReference type="EC" id="2.7.7.1" evidence="16"/>
<dbReference type="GO" id="GO:0004515">
    <property type="term" value="F:nicotinate-nucleotide adenylyltransferase activity"/>
    <property type="evidence" value="ECO:0007669"/>
    <property type="project" value="UniProtKB-EC"/>
</dbReference>
<dbReference type="InterPro" id="IPR004821">
    <property type="entry name" value="Cyt_trans-like"/>
</dbReference>
<keyword evidence="12 16" id="KW-0520">NAD</keyword>
<evidence type="ECO:0000256" key="15">
    <source>
        <dbReference type="ARBA" id="ARBA00093425"/>
    </source>
</evidence>
<dbReference type="NCBIfam" id="TIGR00482">
    <property type="entry name" value="nicotinate (nicotinamide) nucleotide adenylyltransferase"/>
    <property type="match status" value="1"/>
</dbReference>
<evidence type="ECO:0000256" key="5">
    <source>
        <dbReference type="ARBA" id="ARBA00007064"/>
    </source>
</evidence>
<evidence type="ECO:0000256" key="4">
    <source>
        <dbReference type="ARBA" id="ARBA00005019"/>
    </source>
</evidence>
<feature type="region of interest" description="Disordered" evidence="17">
    <location>
        <begin position="317"/>
        <end position="344"/>
    </location>
</feature>
<dbReference type="AlphaFoldDB" id="A0ABD1EKN0"/>
<comment type="function">
    <text evidence="15">Catalyzes the formation of NAD(+) from nicotinamide mononucleotide (NMN) and ATP. Can also use the deamidated form; nicotinic acid mononucleotide (NaMN) as substrate with the same efficiency. Can use triazofurin monophosphate (TrMP) as substrate. Can also use GTP and ITP as nucleotide donors. Also catalyzes the reverse reaction, i.e. the pyrophosphorolytic cleavage of NAD(+). For the pyrophosphorolytic activity, can use NAD(+), NADH, NaAD, nicotinic acid adenine dinucleotide phosphate (NHD), nicotinamide guanine dinucleotide (NGD) as substrates. Fails to cleave phosphorylated dinucleotides NADP(+), NADPH and NaADP(+). Protects against axonal degeneration following injury. May be involved in the maintenance of axonal integrity. Also functions as a stress-response chaperone protein that prevents toxic aggregation of proteins; this function may be independent of its NAD(+) synthesis activity.</text>
</comment>
<dbReference type="PANTHER" id="PTHR12039:SF0">
    <property type="entry name" value="NICOTINAMIDE-NUCLEOTIDE ADENYLYLTRANSFERASE"/>
    <property type="match status" value="1"/>
</dbReference>
<reference evidence="19 20" key="1">
    <citation type="submission" date="2024-05" db="EMBL/GenBank/DDBJ databases">
        <title>Genetic variation in Jamaican populations of the coffee berry borer (Hypothenemus hampei).</title>
        <authorList>
            <person name="Errbii M."/>
            <person name="Myrie A."/>
        </authorList>
    </citation>
    <scope>NUCLEOTIDE SEQUENCE [LARGE SCALE GENOMIC DNA]</scope>
    <source>
        <strain evidence="19">JA-Hopewell-2020-01-JO</strain>
        <tissue evidence="19">Whole body</tissue>
    </source>
</reference>
<evidence type="ECO:0000256" key="12">
    <source>
        <dbReference type="ARBA" id="ARBA00023027"/>
    </source>
</evidence>
<dbReference type="FunFam" id="3.40.50.620:FF:000221">
    <property type="entry name" value="Nicotinamide/nicotinic acid mononucleotide adenylyltransferase 3"/>
    <property type="match status" value="1"/>
</dbReference>
<keyword evidence="20" id="KW-1185">Reference proteome</keyword>
<comment type="pathway">
    <text evidence="3 16">Cofactor biosynthesis; NAD(+) biosynthesis; NAD(+) from nicotinamide D-ribonucleotide: step 1/1.</text>
</comment>
<dbReference type="EMBL" id="JBDJPC010000007">
    <property type="protein sequence ID" value="KAL1495091.1"/>
    <property type="molecule type" value="Genomic_DNA"/>
</dbReference>
<dbReference type="InterPro" id="IPR014729">
    <property type="entry name" value="Rossmann-like_a/b/a_fold"/>
</dbReference>
<dbReference type="CDD" id="cd09286">
    <property type="entry name" value="NMNAT_Eukarya"/>
    <property type="match status" value="1"/>
</dbReference>
<comment type="catalytic activity">
    <reaction evidence="16">
        <text>beta-nicotinamide D-ribonucleotide + ATP + H(+) = diphosphate + NAD(+)</text>
        <dbReference type="Rhea" id="RHEA:21360"/>
        <dbReference type="ChEBI" id="CHEBI:14649"/>
        <dbReference type="ChEBI" id="CHEBI:15378"/>
        <dbReference type="ChEBI" id="CHEBI:30616"/>
        <dbReference type="ChEBI" id="CHEBI:33019"/>
        <dbReference type="ChEBI" id="CHEBI:57540"/>
        <dbReference type="EC" id="2.7.7.1"/>
    </reaction>
</comment>
<evidence type="ECO:0000256" key="1">
    <source>
        <dbReference type="ARBA" id="ARBA00001946"/>
    </source>
</evidence>
<evidence type="ECO:0000256" key="9">
    <source>
        <dbReference type="ARBA" id="ARBA00022695"/>
    </source>
</evidence>
<comment type="subunit">
    <text evidence="6">Homotetramer.</text>
</comment>
<dbReference type="Gene3D" id="3.40.50.620">
    <property type="entry name" value="HUPs"/>
    <property type="match status" value="1"/>
</dbReference>
<dbReference type="GO" id="GO:0019363">
    <property type="term" value="P:pyridine nucleotide biosynthetic process"/>
    <property type="evidence" value="ECO:0007669"/>
    <property type="project" value="UniProtKB-KW"/>
</dbReference>
<dbReference type="GO" id="GO:0005759">
    <property type="term" value="C:mitochondrial matrix"/>
    <property type="evidence" value="ECO:0007669"/>
    <property type="project" value="UniProtKB-ARBA"/>
</dbReference>
<sequence>MRTPVILLASGCFNPLTNMHLRMFEIARDHLHRMGQYDVIGGVISPVHDAYGKKELISATHRLNMIKLALQDNDWVKLSDWEAKQESWTRTRQILQHHQNVINAYLKSENNINVNEADLNWMPDNIHKQCGTNRGVVVKLLCGADLLESFGTPGLWADEDIEAIVGEHGLVVITRLNVNLPEFIYNSDILTKYLANIMIVTEFIRNEISSTKIRRALRRSESVKYLIPDKVIDYINKYSLYGSQNTKYWTQNETFDFQFLPPNTIHENPLNDSPNSTKCLYICNNSLFNRPRQIEKITLNTVDATLKDYRQLLRPGQAIKIDTQPSNKSRNDNKKETSLERPAC</sequence>
<comment type="cofactor">
    <cofactor evidence="1">
        <name>Mg(2+)</name>
        <dbReference type="ChEBI" id="CHEBI:18420"/>
    </cofactor>
</comment>
<keyword evidence="9 16" id="KW-0548">Nucleotidyltransferase</keyword>
<dbReference type="PANTHER" id="PTHR12039">
    <property type="entry name" value="NICOTINAMIDE MONONUCLEOTIDE ADENYLYLTRANSFERASE"/>
    <property type="match status" value="1"/>
</dbReference>
<evidence type="ECO:0000313" key="19">
    <source>
        <dbReference type="EMBL" id="KAL1495091.1"/>
    </source>
</evidence>
<evidence type="ECO:0000256" key="16">
    <source>
        <dbReference type="RuleBase" id="RU362021"/>
    </source>
</evidence>
<dbReference type="InterPro" id="IPR051182">
    <property type="entry name" value="Euk_NMN_adenylyltrnsfrase"/>
</dbReference>
<evidence type="ECO:0000259" key="18">
    <source>
        <dbReference type="Pfam" id="PF01467"/>
    </source>
</evidence>
<organism evidence="19 20">
    <name type="scientific">Hypothenemus hampei</name>
    <name type="common">Coffee berry borer</name>
    <dbReference type="NCBI Taxonomy" id="57062"/>
    <lineage>
        <taxon>Eukaryota</taxon>
        <taxon>Metazoa</taxon>
        <taxon>Ecdysozoa</taxon>
        <taxon>Arthropoda</taxon>
        <taxon>Hexapoda</taxon>
        <taxon>Insecta</taxon>
        <taxon>Pterygota</taxon>
        <taxon>Neoptera</taxon>
        <taxon>Endopterygota</taxon>
        <taxon>Coleoptera</taxon>
        <taxon>Polyphaga</taxon>
        <taxon>Cucujiformia</taxon>
        <taxon>Curculionidae</taxon>
        <taxon>Scolytinae</taxon>
        <taxon>Hypothenemus</taxon>
    </lineage>
</organism>
<comment type="similarity">
    <text evidence="5 16">Belongs to the eukaryotic NMN adenylyltransferase family.</text>
</comment>
<dbReference type="GO" id="GO:0005524">
    <property type="term" value="F:ATP binding"/>
    <property type="evidence" value="ECO:0007669"/>
    <property type="project" value="UniProtKB-KW"/>
</dbReference>
<comment type="catalytic activity">
    <reaction evidence="14 16">
        <text>nicotinate beta-D-ribonucleotide + ATP + H(+) = deamido-NAD(+) + diphosphate</text>
        <dbReference type="Rhea" id="RHEA:22860"/>
        <dbReference type="ChEBI" id="CHEBI:15378"/>
        <dbReference type="ChEBI" id="CHEBI:30616"/>
        <dbReference type="ChEBI" id="CHEBI:33019"/>
        <dbReference type="ChEBI" id="CHEBI:57502"/>
        <dbReference type="ChEBI" id="CHEBI:58437"/>
        <dbReference type="EC" id="2.7.7.18"/>
    </reaction>
</comment>
<evidence type="ECO:0000256" key="6">
    <source>
        <dbReference type="ARBA" id="ARBA00011881"/>
    </source>
</evidence>
<dbReference type="GO" id="GO:0000309">
    <property type="term" value="F:nicotinamide-nucleotide adenylyltransferase activity"/>
    <property type="evidence" value="ECO:0007669"/>
    <property type="project" value="UniProtKB-EC"/>
</dbReference>
<comment type="subcellular location">
    <subcellularLocation>
        <location evidence="2">Mitochondrion</location>
    </subcellularLocation>
</comment>
<evidence type="ECO:0000256" key="11">
    <source>
        <dbReference type="ARBA" id="ARBA00022840"/>
    </source>
</evidence>
<evidence type="ECO:0000256" key="14">
    <source>
        <dbReference type="ARBA" id="ARBA00048721"/>
    </source>
</evidence>
<dbReference type="InterPro" id="IPR045094">
    <property type="entry name" value="NMNAT_euk"/>
</dbReference>
<evidence type="ECO:0000256" key="13">
    <source>
        <dbReference type="ARBA" id="ARBA00023128"/>
    </source>
</evidence>
<feature type="compositionally biased region" description="Basic and acidic residues" evidence="17">
    <location>
        <begin position="329"/>
        <end position="344"/>
    </location>
</feature>
<feature type="domain" description="Cytidyltransferase-like" evidence="18">
    <location>
        <begin position="9"/>
        <end position="215"/>
    </location>
</feature>